<dbReference type="InterPro" id="IPR011067">
    <property type="entry name" value="Plasmid_toxin/cell-grow_inhib"/>
</dbReference>
<dbReference type="GO" id="GO:0003677">
    <property type="term" value="F:DNA binding"/>
    <property type="evidence" value="ECO:0007669"/>
    <property type="project" value="InterPro"/>
</dbReference>
<dbReference type="Pfam" id="PF02452">
    <property type="entry name" value="PemK_toxin"/>
    <property type="match status" value="1"/>
</dbReference>
<accession>A0A0L7B6G7</accession>
<dbReference type="AlphaFoldDB" id="A0A0L7B6G7"/>
<dbReference type="Proteomes" id="UP000037193">
    <property type="component" value="Unassembled WGS sequence"/>
</dbReference>
<evidence type="ECO:0000256" key="2">
    <source>
        <dbReference type="ARBA" id="ARBA00022649"/>
    </source>
</evidence>
<dbReference type="SUPFAM" id="SSF50118">
    <property type="entry name" value="Cell growth inhibitor/plasmid maintenance toxic component"/>
    <property type="match status" value="1"/>
</dbReference>
<organism evidence="3 4">
    <name type="scientific">Bifidobacterium breve MCC 1128</name>
    <dbReference type="NCBI Taxonomy" id="1365965"/>
    <lineage>
        <taxon>Bacteria</taxon>
        <taxon>Bacillati</taxon>
        <taxon>Actinomycetota</taxon>
        <taxon>Actinomycetes</taxon>
        <taxon>Bifidobacteriales</taxon>
        <taxon>Bifidobacteriaceae</taxon>
        <taxon>Bifidobacterium</taxon>
    </lineage>
</organism>
<comment type="similarity">
    <text evidence="1">Belongs to the PemK/MazF family.</text>
</comment>
<name>A0A0L7B6G7_BIFBR</name>
<dbReference type="RefSeq" id="WP_003829234.1">
    <property type="nucleotide sequence ID" value="NZ_AVQD01000003.1"/>
</dbReference>
<evidence type="ECO:0000256" key="1">
    <source>
        <dbReference type="ARBA" id="ARBA00007521"/>
    </source>
</evidence>
<reference evidence="3 4" key="1">
    <citation type="journal article" date="2015" name="Int J Genomics">
        <title>Comparative Genomics Revealed Genetic Diversity and Species/Strain-Level Differences in Carbohydrate Metabolism of Three Probiotic Bifidobacterial Species.</title>
        <authorList>
            <person name="Odamaki T."/>
            <person name="Horigome A."/>
            <person name="Sugahara H."/>
            <person name="Hashikura N."/>
            <person name="Minami J."/>
            <person name="Xiao J.Z."/>
            <person name="Abe F."/>
        </authorList>
    </citation>
    <scope>NUCLEOTIDE SEQUENCE [LARGE SCALE GENOMIC DNA]</scope>
    <source>
        <strain evidence="3 4">MCC 1128</strain>
    </source>
</reference>
<protein>
    <submittedName>
        <fullName evidence="3">Growth inhibitor PemK</fullName>
    </submittedName>
</protein>
<comment type="caution">
    <text evidence="3">The sequence shown here is derived from an EMBL/GenBank/DDBJ whole genome shotgun (WGS) entry which is preliminary data.</text>
</comment>
<dbReference type="GeneID" id="29241460"/>
<evidence type="ECO:0000313" key="3">
    <source>
        <dbReference type="EMBL" id="KOA42828.1"/>
    </source>
</evidence>
<proteinExistence type="inferred from homology"/>
<dbReference type="EMBL" id="AVQD01000003">
    <property type="protein sequence ID" value="KOA42828.1"/>
    <property type="molecule type" value="Genomic_DNA"/>
</dbReference>
<dbReference type="PATRIC" id="fig|1365965.3.peg.325"/>
<gene>
    <name evidence="3" type="ORF">BBM1128_01600</name>
</gene>
<dbReference type="Gene3D" id="2.30.30.110">
    <property type="match status" value="1"/>
</dbReference>
<sequence>MMKTDPHQFEIWWVPFTFPDKPGKAKNRPSVILQWDDGTRIALVTKVTGNTWRDEPGYVVLRDWQDAGLSKPSAVRCSQLLRLPSSLFLDDGPTGRLSAYDAGRVTWAINELYPGLLA</sequence>
<keyword evidence="2" id="KW-1277">Toxin-antitoxin system</keyword>
<evidence type="ECO:0000313" key="4">
    <source>
        <dbReference type="Proteomes" id="UP000037193"/>
    </source>
</evidence>
<dbReference type="InterPro" id="IPR003477">
    <property type="entry name" value="PemK-like"/>
</dbReference>